<dbReference type="OrthoDB" id="8918651at2759"/>
<dbReference type="GO" id="GO:0006357">
    <property type="term" value="P:regulation of transcription by RNA polymerase II"/>
    <property type="evidence" value="ECO:0007669"/>
    <property type="project" value="TreeGrafter"/>
</dbReference>
<dbReference type="Pfam" id="PF15686">
    <property type="entry name" value="LYRIC"/>
    <property type="match status" value="2"/>
</dbReference>
<dbReference type="GO" id="GO:0003712">
    <property type="term" value="F:transcription coregulator activity"/>
    <property type="evidence" value="ECO:0007669"/>
    <property type="project" value="TreeGrafter"/>
</dbReference>
<comment type="subcellular location">
    <subcellularLocation>
        <location evidence="1">Nucleus</location>
    </subcellularLocation>
</comment>
<evidence type="ECO:0000313" key="4">
    <source>
        <dbReference type="Proteomes" id="UP000515150"/>
    </source>
</evidence>
<keyword evidence="2" id="KW-0539">Nucleus</keyword>
<dbReference type="Proteomes" id="UP000515150">
    <property type="component" value="Chromosome 11"/>
</dbReference>
<dbReference type="PANTHER" id="PTHR23251:SF0">
    <property type="entry name" value="PROTEIN LYRIC"/>
    <property type="match status" value="1"/>
</dbReference>
<proteinExistence type="predicted"/>
<dbReference type="RefSeq" id="XP_029022500.1">
    <property type="nucleotide sequence ID" value="XM_029166667.3"/>
</dbReference>
<dbReference type="InterPro" id="IPR052305">
    <property type="entry name" value="TransReg_TumorExp"/>
</dbReference>
<dbReference type="CTD" id="368910"/>
<dbReference type="GO" id="GO:0045766">
    <property type="term" value="P:positive regulation of angiogenesis"/>
    <property type="evidence" value="ECO:0007669"/>
    <property type="project" value="InterPro"/>
</dbReference>
<dbReference type="KEGG" id="bspl:114865500"/>
<gene>
    <name evidence="5" type="primary">mtdha</name>
</gene>
<accession>A0A6P7NWY2</accession>
<dbReference type="GO" id="GO:0043123">
    <property type="term" value="P:positive regulation of canonical NF-kappaB signal transduction"/>
    <property type="evidence" value="ECO:0007669"/>
    <property type="project" value="InterPro"/>
</dbReference>
<feature type="region of interest" description="Disordered" evidence="3">
    <location>
        <begin position="398"/>
        <end position="538"/>
    </location>
</feature>
<feature type="compositionally biased region" description="Basic and acidic residues" evidence="3">
    <location>
        <begin position="281"/>
        <end position="291"/>
    </location>
</feature>
<dbReference type="GO" id="GO:0043066">
    <property type="term" value="P:negative regulation of apoptotic process"/>
    <property type="evidence" value="ECO:0007669"/>
    <property type="project" value="InterPro"/>
</dbReference>
<dbReference type="GO" id="GO:0005634">
    <property type="term" value="C:nucleus"/>
    <property type="evidence" value="ECO:0007669"/>
    <property type="project" value="UniProtKB-SubCell"/>
</dbReference>
<feature type="compositionally biased region" description="Polar residues" evidence="3">
    <location>
        <begin position="140"/>
        <end position="150"/>
    </location>
</feature>
<feature type="region of interest" description="Disordered" evidence="3">
    <location>
        <begin position="140"/>
        <end position="299"/>
    </location>
</feature>
<evidence type="ECO:0000256" key="1">
    <source>
        <dbReference type="ARBA" id="ARBA00004123"/>
    </source>
</evidence>
<organism evidence="4 5">
    <name type="scientific">Betta splendens</name>
    <name type="common">Siamese fighting fish</name>
    <dbReference type="NCBI Taxonomy" id="158456"/>
    <lineage>
        <taxon>Eukaryota</taxon>
        <taxon>Metazoa</taxon>
        <taxon>Chordata</taxon>
        <taxon>Craniata</taxon>
        <taxon>Vertebrata</taxon>
        <taxon>Euteleostomi</taxon>
        <taxon>Actinopterygii</taxon>
        <taxon>Neopterygii</taxon>
        <taxon>Teleostei</taxon>
        <taxon>Neoteleostei</taxon>
        <taxon>Acanthomorphata</taxon>
        <taxon>Anabantaria</taxon>
        <taxon>Anabantiformes</taxon>
        <taxon>Anabantoidei</taxon>
        <taxon>Osphronemidae</taxon>
        <taxon>Betta</taxon>
    </lineage>
</organism>
<protein>
    <submittedName>
        <fullName evidence="5">Metadherin a isoform X1</fullName>
    </submittedName>
</protein>
<evidence type="ECO:0000256" key="3">
    <source>
        <dbReference type="SAM" id="MobiDB-lite"/>
    </source>
</evidence>
<dbReference type="InParanoid" id="A0A6P7NWY2"/>
<dbReference type="AlphaFoldDB" id="A0A6P7NWY2"/>
<dbReference type="InterPro" id="IPR031402">
    <property type="entry name" value="LYRIC"/>
</dbReference>
<reference evidence="5" key="1">
    <citation type="submission" date="2025-08" db="UniProtKB">
        <authorList>
            <consortium name="RefSeq"/>
        </authorList>
    </citation>
    <scope>IDENTIFICATION</scope>
</reference>
<dbReference type="PANTHER" id="PTHR23251">
    <property type="entry name" value="LYSINE-RICH CEACAM1 CO-ISOLATED PROTEIN LYRIC PROTEIN"/>
    <property type="match status" value="1"/>
</dbReference>
<feature type="region of interest" description="Disordered" evidence="3">
    <location>
        <begin position="77"/>
        <end position="119"/>
    </location>
</feature>
<dbReference type="GeneID" id="114865500"/>
<evidence type="ECO:0000256" key="2">
    <source>
        <dbReference type="ARBA" id="ARBA00023242"/>
    </source>
</evidence>
<feature type="compositionally biased region" description="Basic residues" evidence="3">
    <location>
        <begin position="453"/>
        <end position="462"/>
    </location>
</feature>
<evidence type="ECO:0000313" key="5">
    <source>
        <dbReference type="RefSeq" id="XP_029022500.1"/>
    </source>
</evidence>
<feature type="compositionally biased region" description="Basic and acidic residues" evidence="3">
    <location>
        <begin position="427"/>
        <end position="439"/>
    </location>
</feature>
<name>A0A6P7NWY2_BETSP</name>
<keyword evidence="4" id="KW-1185">Reference proteome</keyword>
<sequence>MAEDLKGFAVEKAELLSRHLKELLSSGQGYVRARLGVDLGLQPELYPTWVMVCTAAVGLLLIVGASWAAACGAFAGKKRGSPVSRGSGEPVKASLPKAAKAEEQKKRNKKKTPDKVPLTAGRSQTCRFHVCQLATINKTQSNGQPVTTPQEEVKEAVVVSKPSPQIKTEKVHEACPPVQAKKNKKKAKSDVKPVQQVSTHDGKEPDDGAWETKVSNREKRQQRRKDRGPEDSGSPGGVEASKTQVTSPAASAPPNPKRNRGNHEPQHSRPTGKGDAASGAGKDKATWREEPFVNGGGWADISLKLPSQMGSTEGAKWSTVSAAPHYRAQADSQRWGQETQAAWTGIDGRAKTDINPVTLSILGLNKKDPISNSVELQWTKSPDAADEWSGFNGMAAADPSCDWNAPAEHWGNYEEPPVLMTPAPLAKLKEQPEPSKVSEDDKDVEDPSGGAARSKKKRKKKKKTEEEAATDAQMPSQASLVSPVPKAQELPVLAAKKPSSNISSQKSEHIVEPPKPSQKKKRCASLLSIKSWQERKIP</sequence>